<dbReference type="Pfam" id="PF13685">
    <property type="entry name" value="Fe-ADH_2"/>
    <property type="match status" value="1"/>
</dbReference>
<evidence type="ECO:0000256" key="3">
    <source>
        <dbReference type="ARBA" id="ARBA00022516"/>
    </source>
</evidence>
<dbReference type="PANTHER" id="PTHR43616:SF5">
    <property type="entry name" value="GLYCEROL DEHYDROGENASE 1"/>
    <property type="match status" value="1"/>
</dbReference>
<keyword evidence="6" id="KW-0560">Oxidoreductase</keyword>
<keyword evidence="2" id="KW-0963">Cytoplasm</keyword>
<reference evidence="11 12" key="1">
    <citation type="submission" date="2022-07" db="EMBL/GenBank/DDBJ databases">
        <title>Genome-wide signatures of adaptation to extreme environments.</title>
        <authorList>
            <person name="Cho C.H."/>
            <person name="Yoon H.S."/>
        </authorList>
    </citation>
    <scope>NUCLEOTIDE SEQUENCE [LARGE SCALE GENOMIC DNA]</scope>
    <source>
        <strain evidence="11 12">108.79 E11</strain>
    </source>
</reference>
<evidence type="ECO:0000313" key="12">
    <source>
        <dbReference type="Proteomes" id="UP001300502"/>
    </source>
</evidence>
<dbReference type="PIRSF" id="PIRSF000112">
    <property type="entry name" value="Glycerol_dehydrogenase"/>
    <property type="match status" value="1"/>
</dbReference>
<dbReference type="Gene3D" id="3.40.50.1970">
    <property type="match status" value="1"/>
</dbReference>
<evidence type="ECO:0000313" key="11">
    <source>
        <dbReference type="EMBL" id="KAK4526983.1"/>
    </source>
</evidence>
<keyword evidence="8" id="KW-0443">Lipid metabolism</keyword>
<evidence type="ECO:0000256" key="6">
    <source>
        <dbReference type="ARBA" id="ARBA00023002"/>
    </source>
</evidence>
<protein>
    <recommendedName>
        <fullName evidence="13">Glycerol dehydrogenase</fullName>
    </recommendedName>
</protein>
<keyword evidence="4" id="KW-0479">Metal-binding</keyword>
<dbReference type="PROSITE" id="PS00060">
    <property type="entry name" value="ADH_IRON_2"/>
    <property type="match status" value="1"/>
</dbReference>
<dbReference type="Proteomes" id="UP001300502">
    <property type="component" value="Unassembled WGS sequence"/>
</dbReference>
<keyword evidence="3" id="KW-0444">Lipid biosynthesis</keyword>
<evidence type="ECO:0000256" key="1">
    <source>
        <dbReference type="ARBA" id="ARBA00007358"/>
    </source>
</evidence>
<evidence type="ECO:0000256" key="5">
    <source>
        <dbReference type="ARBA" id="ARBA00022857"/>
    </source>
</evidence>
<accession>A0AAV9IHX3</accession>
<evidence type="ECO:0000256" key="10">
    <source>
        <dbReference type="ARBA" id="ARBA00023264"/>
    </source>
</evidence>
<evidence type="ECO:0000256" key="2">
    <source>
        <dbReference type="ARBA" id="ARBA00022490"/>
    </source>
</evidence>
<evidence type="ECO:0000256" key="4">
    <source>
        <dbReference type="ARBA" id="ARBA00022723"/>
    </source>
</evidence>
<dbReference type="PROSITE" id="PS00913">
    <property type="entry name" value="ADH_IRON_1"/>
    <property type="match status" value="1"/>
</dbReference>
<keyword evidence="5" id="KW-0521">NADP</keyword>
<evidence type="ECO:0000256" key="7">
    <source>
        <dbReference type="ARBA" id="ARBA00023027"/>
    </source>
</evidence>
<evidence type="ECO:0000256" key="8">
    <source>
        <dbReference type="ARBA" id="ARBA00023098"/>
    </source>
</evidence>
<dbReference type="NCBIfam" id="NF006941">
    <property type="entry name" value="PRK09423.1"/>
    <property type="match status" value="1"/>
</dbReference>
<dbReference type="EMBL" id="JANCYU010000046">
    <property type="protein sequence ID" value="KAK4526983.1"/>
    <property type="molecule type" value="Genomic_DNA"/>
</dbReference>
<keyword evidence="12" id="KW-1185">Reference proteome</keyword>
<keyword evidence="7" id="KW-0520">NAD</keyword>
<comment type="caution">
    <text evidence="11">The sequence shown here is derived from an EMBL/GenBank/DDBJ whole genome shotgun (WGS) entry which is preliminary data.</text>
</comment>
<dbReference type="PANTHER" id="PTHR43616">
    <property type="entry name" value="GLYCEROL DEHYDROGENASE"/>
    <property type="match status" value="1"/>
</dbReference>
<dbReference type="GO" id="GO:0046872">
    <property type="term" value="F:metal ion binding"/>
    <property type="evidence" value="ECO:0007669"/>
    <property type="project" value="UniProtKB-KW"/>
</dbReference>
<comment type="similarity">
    <text evidence="1">Belongs to the iron-containing alcohol dehydrogenase family.</text>
</comment>
<sequence>MSRLPKQLQYNPMEKYGGLHSKIFNAPLRYVQGPRALQHIGIYLQPFQYHTIIVVLSPNRLKDQGKNIQESIEKYKAAQTVEFLEFHGECTWEEFSRINQKIDTLNIGNSYCLVGVGGGTNIDCVRAIAYLRNVPFISVPTLASNDAPCSALSVFYTQQGEFLEYVFYPRNPSLVLVDTEVIAKAPKRFFVSGMGDAMATYYEAASCWKAEHAVTCAGGRPTATAEALGRLCRDLLFNHGRQAVKDLNSQPLEVTEAIERVTEANTLLSGLGFESGGLAAAHAVHNGLTAHHATKSKYHGEKVAFGTLVHLCLENNLQEAFRVAQFFYDVGLPITLEELGIQEDDVEGLRKVAERTCAKGETIYNMPNAHQIHPDLVHQCILKANRLGKEVRNN</sequence>
<dbReference type="AlphaFoldDB" id="A0AAV9IHX3"/>
<dbReference type="GO" id="GO:0016614">
    <property type="term" value="F:oxidoreductase activity, acting on CH-OH group of donors"/>
    <property type="evidence" value="ECO:0007669"/>
    <property type="project" value="InterPro"/>
</dbReference>
<keyword evidence="10" id="KW-1208">Phospholipid metabolism</keyword>
<name>A0AAV9IHX3_9RHOD</name>
<dbReference type="InterPro" id="IPR018211">
    <property type="entry name" value="ADH_Fe_CS"/>
</dbReference>
<evidence type="ECO:0008006" key="13">
    <source>
        <dbReference type="Google" id="ProtNLM"/>
    </source>
</evidence>
<keyword evidence="9" id="KW-0594">Phospholipid biosynthesis</keyword>
<proteinExistence type="inferred from homology"/>
<dbReference type="Gene3D" id="1.20.1090.10">
    <property type="entry name" value="Dehydroquinate synthase-like - alpha domain"/>
    <property type="match status" value="1"/>
</dbReference>
<dbReference type="SUPFAM" id="SSF56796">
    <property type="entry name" value="Dehydroquinate synthase-like"/>
    <property type="match status" value="1"/>
</dbReference>
<dbReference type="InterPro" id="IPR032837">
    <property type="entry name" value="G1PDH"/>
</dbReference>
<organism evidence="11 12">
    <name type="scientific">Galdieria yellowstonensis</name>
    <dbReference type="NCBI Taxonomy" id="3028027"/>
    <lineage>
        <taxon>Eukaryota</taxon>
        <taxon>Rhodophyta</taxon>
        <taxon>Bangiophyceae</taxon>
        <taxon>Galdieriales</taxon>
        <taxon>Galdieriaceae</taxon>
        <taxon>Galdieria</taxon>
    </lineage>
</organism>
<dbReference type="InterPro" id="IPR016205">
    <property type="entry name" value="Glycerol_DH"/>
</dbReference>
<gene>
    <name evidence="11" type="ORF">GAYE_SCF31G4904</name>
</gene>
<dbReference type="CDD" id="cd08170">
    <property type="entry name" value="GlyDH"/>
    <property type="match status" value="1"/>
</dbReference>
<dbReference type="GO" id="GO:0008654">
    <property type="term" value="P:phospholipid biosynthetic process"/>
    <property type="evidence" value="ECO:0007669"/>
    <property type="project" value="UniProtKB-KW"/>
</dbReference>
<evidence type="ECO:0000256" key="9">
    <source>
        <dbReference type="ARBA" id="ARBA00023209"/>
    </source>
</evidence>